<organism evidence="3 4">
    <name type="scientific">Steroidobacter gossypii</name>
    <dbReference type="NCBI Taxonomy" id="2805490"/>
    <lineage>
        <taxon>Bacteria</taxon>
        <taxon>Pseudomonadati</taxon>
        <taxon>Pseudomonadota</taxon>
        <taxon>Gammaproteobacteria</taxon>
        <taxon>Steroidobacterales</taxon>
        <taxon>Steroidobacteraceae</taxon>
        <taxon>Steroidobacter</taxon>
    </lineage>
</organism>
<evidence type="ECO:0000313" key="3">
    <source>
        <dbReference type="EMBL" id="MBM0106246.1"/>
    </source>
</evidence>
<reference evidence="3 4" key="1">
    <citation type="journal article" date="2021" name="Int. J. Syst. Evol. Microbiol.">
        <title>Steroidobacter gossypii sp. nov., isolated from soil of cotton cropping field.</title>
        <authorList>
            <person name="Huang R."/>
            <person name="Yang S."/>
            <person name="Zhen C."/>
            <person name="Liu W."/>
        </authorList>
    </citation>
    <scope>NUCLEOTIDE SEQUENCE [LARGE SCALE GENOMIC DNA]</scope>
    <source>
        <strain evidence="3 4">S1-65</strain>
    </source>
</reference>
<evidence type="ECO:0000256" key="1">
    <source>
        <dbReference type="SAM" id="MobiDB-lite"/>
    </source>
</evidence>
<dbReference type="PROSITE" id="PS51257">
    <property type="entry name" value="PROKAR_LIPOPROTEIN"/>
    <property type="match status" value="1"/>
</dbReference>
<dbReference type="Proteomes" id="UP000661077">
    <property type="component" value="Unassembled WGS sequence"/>
</dbReference>
<name>A0ABS1WZ55_9GAMM</name>
<comment type="caution">
    <text evidence="3">The sequence shown here is derived from an EMBL/GenBank/DDBJ whole genome shotgun (WGS) entry which is preliminary data.</text>
</comment>
<feature type="signal peptide" evidence="2">
    <location>
        <begin position="1"/>
        <end position="21"/>
    </location>
</feature>
<protein>
    <recommendedName>
        <fullName evidence="5">Lipoprotein</fullName>
    </recommendedName>
</protein>
<gene>
    <name evidence="3" type="ORF">JM946_16050</name>
</gene>
<evidence type="ECO:0008006" key="5">
    <source>
        <dbReference type="Google" id="ProtNLM"/>
    </source>
</evidence>
<feature type="chain" id="PRO_5047171638" description="Lipoprotein" evidence="2">
    <location>
        <begin position="22"/>
        <end position="199"/>
    </location>
</feature>
<evidence type="ECO:0000256" key="2">
    <source>
        <dbReference type="SAM" id="SignalP"/>
    </source>
</evidence>
<evidence type="ECO:0000313" key="4">
    <source>
        <dbReference type="Proteomes" id="UP000661077"/>
    </source>
</evidence>
<sequence length="199" mass="20487">MNLSLRRLLLCIPTASLVLLAACGSEPEPAAAAPAPAPAKPVVAKTQEDETSSFAKAVGDGKPGAAVSIRYEFSGKPTIGTPTELDVALIPSAGVDSLEAKMSGMDGITLAGPLTASFNSVESGKAYRHKISVLPDRTGVFYVTVSVNTAIAGSTLNRTFAIPFVVGQPVAQQKPAPATDAKGEPIEPMQAEESSEPKR</sequence>
<feature type="region of interest" description="Disordered" evidence="1">
    <location>
        <begin position="172"/>
        <end position="199"/>
    </location>
</feature>
<proteinExistence type="predicted"/>
<keyword evidence="2" id="KW-0732">Signal</keyword>
<dbReference type="EMBL" id="JAEVLS010000003">
    <property type="protein sequence ID" value="MBM0106246.1"/>
    <property type="molecule type" value="Genomic_DNA"/>
</dbReference>
<keyword evidence="4" id="KW-1185">Reference proteome</keyword>
<accession>A0ABS1WZ55</accession>
<dbReference type="RefSeq" id="WP_203168357.1">
    <property type="nucleotide sequence ID" value="NZ_JAEVLS010000003.1"/>
</dbReference>